<dbReference type="Proteomes" id="UP000183206">
    <property type="component" value="Unassembled WGS sequence"/>
</dbReference>
<feature type="transmembrane region" description="Helical" evidence="1">
    <location>
        <begin position="33"/>
        <end position="55"/>
    </location>
</feature>
<dbReference type="EMBL" id="MNVO01000058">
    <property type="protein sequence ID" value="OIO31699.1"/>
    <property type="molecule type" value="Genomic_DNA"/>
</dbReference>
<keyword evidence="1" id="KW-0812">Transmembrane</keyword>
<dbReference type="Gene3D" id="1.10.287.1260">
    <property type="match status" value="2"/>
</dbReference>
<keyword evidence="1" id="KW-0472">Membrane</keyword>
<proteinExistence type="predicted"/>
<comment type="caution">
    <text evidence="2">The sequence shown here is derived from an EMBL/GenBank/DDBJ whole genome shotgun (WGS) entry which is preliminary data.</text>
</comment>
<feature type="transmembrane region" description="Helical" evidence="1">
    <location>
        <begin position="164"/>
        <end position="186"/>
    </location>
</feature>
<dbReference type="Pfam" id="PF05552">
    <property type="entry name" value="MS_channel_1st_1"/>
    <property type="match status" value="2"/>
</dbReference>
<dbReference type="GO" id="GO:0008381">
    <property type="term" value="F:mechanosensitive monoatomic ion channel activity"/>
    <property type="evidence" value="ECO:0007669"/>
    <property type="project" value="InterPro"/>
</dbReference>
<evidence type="ECO:0008006" key="4">
    <source>
        <dbReference type="Google" id="ProtNLM"/>
    </source>
</evidence>
<feature type="transmembrane region" description="Helical" evidence="1">
    <location>
        <begin position="92"/>
        <end position="112"/>
    </location>
</feature>
<dbReference type="AlphaFoldDB" id="A0A1J4V6Q7"/>
<name>A0A1J4V6Q7_9BACT</name>
<keyword evidence="1" id="KW-1133">Transmembrane helix</keyword>
<evidence type="ECO:0000313" key="3">
    <source>
        <dbReference type="Proteomes" id="UP000183206"/>
    </source>
</evidence>
<dbReference type="PANTHER" id="PTHR30221:SF1">
    <property type="entry name" value="SMALL-CONDUCTANCE MECHANOSENSITIVE CHANNEL"/>
    <property type="match status" value="1"/>
</dbReference>
<organism evidence="2 3">
    <name type="scientific">Candidatus Nomurabacteria bacterium CG1_02_47_685</name>
    <dbReference type="NCBI Taxonomy" id="1805282"/>
    <lineage>
        <taxon>Bacteria</taxon>
        <taxon>Candidatus Nomuraibacteriota</taxon>
    </lineage>
</organism>
<dbReference type="InterPro" id="IPR008910">
    <property type="entry name" value="MSC_TM_helix"/>
</dbReference>
<dbReference type="InterPro" id="IPR045275">
    <property type="entry name" value="MscS_archaea/bacteria_type"/>
</dbReference>
<protein>
    <recommendedName>
        <fullName evidence="4">Small-conductance mechanosensitive ion channel</fullName>
    </recommendedName>
</protein>
<feature type="transmembrane region" description="Helical" evidence="1">
    <location>
        <begin position="124"/>
        <end position="143"/>
    </location>
</feature>
<feature type="transmembrane region" description="Helical" evidence="1">
    <location>
        <begin position="192"/>
        <end position="214"/>
    </location>
</feature>
<reference evidence="2 3" key="1">
    <citation type="journal article" date="2016" name="Environ. Microbiol.">
        <title>Genomic resolution of a cold subsurface aquifer community provides metabolic insights for novel microbes adapted to high CO concentrations.</title>
        <authorList>
            <person name="Probst A.J."/>
            <person name="Castelle C.J."/>
            <person name="Singh A."/>
            <person name="Brown C.T."/>
            <person name="Anantharaman K."/>
            <person name="Sharon I."/>
            <person name="Hug L.A."/>
            <person name="Burstein D."/>
            <person name="Emerson J.B."/>
            <person name="Thomas B.C."/>
            <person name="Banfield J.F."/>
        </authorList>
    </citation>
    <scope>NUCLEOTIDE SEQUENCE [LARGE SCALE GENOMIC DNA]</scope>
    <source>
        <strain evidence="2">CG1_02_47_685</strain>
    </source>
</reference>
<evidence type="ECO:0000256" key="1">
    <source>
        <dbReference type="SAM" id="Phobius"/>
    </source>
</evidence>
<dbReference type="STRING" id="1805282.AUJ44_04110"/>
<sequence>MNETANTIGVLGSQLGDSFQNIGSGVGEYLPKIIIAILILVVGWVVGAVVGKLIAKIIEALKVDQVLQSAGAEDVVTRAGFKLDSGAFIGGLVKWFIIVVFLVASFDILGLVEVNKFMGDVVLNYLPNVIVAVLILIIAAVIADSLKKIVAGGAKAATGVGSAHLIGVVAHWSVWIFAIIIAFAHLGVAPDFMLTLFTGFVAMLALAGGLAFGLGGKDAAAEFIAKIKSDVSSHRKS</sequence>
<dbReference type="PANTHER" id="PTHR30221">
    <property type="entry name" value="SMALL-CONDUCTANCE MECHANOSENSITIVE CHANNEL"/>
    <property type="match status" value="1"/>
</dbReference>
<gene>
    <name evidence="2" type="ORF">AUJ44_04110</name>
</gene>
<evidence type="ECO:0000313" key="2">
    <source>
        <dbReference type="EMBL" id="OIO31699.1"/>
    </source>
</evidence>
<accession>A0A1J4V6Q7</accession>